<dbReference type="Gene3D" id="1.10.1740.10">
    <property type="match status" value="1"/>
</dbReference>
<dbReference type="InterPro" id="IPR007630">
    <property type="entry name" value="RNA_pol_sigma70_r4"/>
</dbReference>
<dbReference type="PIRSF" id="PIRSF000770">
    <property type="entry name" value="RNA_pol_sigma-SigE/K"/>
    <property type="match status" value="1"/>
</dbReference>
<dbReference type="PRINTS" id="PR00046">
    <property type="entry name" value="SIGMA70FCT"/>
</dbReference>
<keyword evidence="2 5" id="KW-0731">Sigma factor</keyword>
<dbReference type="SUPFAM" id="SSF88659">
    <property type="entry name" value="Sigma3 and sigma4 domains of RNA polymerase sigma factors"/>
    <property type="match status" value="2"/>
</dbReference>
<evidence type="ECO:0000256" key="2">
    <source>
        <dbReference type="ARBA" id="ARBA00023082"/>
    </source>
</evidence>
<evidence type="ECO:0000256" key="1">
    <source>
        <dbReference type="ARBA" id="ARBA00023015"/>
    </source>
</evidence>
<dbReference type="KEGG" id="bacg:D2962_07510"/>
<dbReference type="Proteomes" id="UP000280960">
    <property type="component" value="Chromosome"/>
</dbReference>
<reference evidence="8 9" key="1">
    <citation type="submission" date="2018-10" db="EMBL/GenBank/DDBJ databases">
        <authorList>
            <person name="Zhang X."/>
        </authorList>
    </citation>
    <scope>NUCLEOTIDE SEQUENCE [LARGE SCALE GENOMIC DNA]</scope>
    <source>
        <strain evidence="8 9">SK-G1</strain>
    </source>
</reference>
<dbReference type="NCBIfam" id="NF005413">
    <property type="entry name" value="PRK06986.1"/>
    <property type="match status" value="1"/>
</dbReference>
<dbReference type="InterPro" id="IPR014284">
    <property type="entry name" value="RNA_pol_sigma-70_dom"/>
</dbReference>
<keyword evidence="1 5" id="KW-0805">Transcription regulation</keyword>
<evidence type="ECO:0000256" key="4">
    <source>
        <dbReference type="ARBA" id="ARBA00023163"/>
    </source>
</evidence>
<evidence type="ECO:0000259" key="6">
    <source>
        <dbReference type="PROSITE" id="PS00715"/>
    </source>
</evidence>
<dbReference type="EMBL" id="CP033169">
    <property type="protein sequence ID" value="AYO32237.1"/>
    <property type="molecule type" value="Genomic_DNA"/>
</dbReference>
<comment type="function">
    <text evidence="5">Sigma factors are initiation factors that promote the attachment of RNA polymerase to specific initiation sites and are then released.</text>
</comment>
<feature type="domain" description="RNA polymerase sigma-70" evidence="7">
    <location>
        <begin position="208"/>
        <end position="234"/>
    </location>
</feature>
<comment type="similarity">
    <text evidence="5">Belongs to the sigma-70 factor family.</text>
</comment>
<dbReference type="GO" id="GO:0003899">
    <property type="term" value="F:DNA-directed RNA polymerase activity"/>
    <property type="evidence" value="ECO:0007669"/>
    <property type="project" value="InterPro"/>
</dbReference>
<dbReference type="InterPro" id="IPR000943">
    <property type="entry name" value="RNA_pol_sigma70"/>
</dbReference>
<proteinExistence type="inferred from homology"/>
<keyword evidence="9" id="KW-1185">Reference proteome</keyword>
<dbReference type="Pfam" id="PF04545">
    <property type="entry name" value="Sigma70_r4"/>
    <property type="match status" value="1"/>
</dbReference>
<dbReference type="PANTHER" id="PTHR30385:SF7">
    <property type="entry name" value="RNA POLYMERASE SIGMA FACTOR FLIA"/>
    <property type="match status" value="1"/>
</dbReference>
<evidence type="ECO:0000313" key="9">
    <source>
        <dbReference type="Proteomes" id="UP000280960"/>
    </source>
</evidence>
<dbReference type="InterPro" id="IPR012845">
    <property type="entry name" value="RNA_pol_sigma_FliA_WhiG"/>
</dbReference>
<evidence type="ECO:0000256" key="3">
    <source>
        <dbReference type="ARBA" id="ARBA00023125"/>
    </source>
</evidence>
<dbReference type="GO" id="GO:0003677">
    <property type="term" value="F:DNA binding"/>
    <property type="evidence" value="ECO:0007669"/>
    <property type="project" value="UniProtKB-KW"/>
</dbReference>
<dbReference type="InterPro" id="IPR013325">
    <property type="entry name" value="RNA_pol_sigma_r2"/>
</dbReference>
<dbReference type="CDD" id="cd06171">
    <property type="entry name" value="Sigma70_r4"/>
    <property type="match status" value="1"/>
</dbReference>
<dbReference type="AlphaFoldDB" id="A0A3G2RC17"/>
<feature type="domain" description="RNA polymerase sigma-70" evidence="6">
    <location>
        <begin position="52"/>
        <end position="65"/>
    </location>
</feature>
<dbReference type="SUPFAM" id="SSF88946">
    <property type="entry name" value="Sigma2 domain of RNA polymerase sigma factors"/>
    <property type="match status" value="1"/>
</dbReference>
<dbReference type="PROSITE" id="PS00715">
    <property type="entry name" value="SIGMA70_1"/>
    <property type="match status" value="1"/>
</dbReference>
<dbReference type="PROSITE" id="PS00716">
    <property type="entry name" value="SIGMA70_2"/>
    <property type="match status" value="1"/>
</dbReference>
<dbReference type="InterPro" id="IPR013324">
    <property type="entry name" value="RNA_pol_sigma_r3/r4-like"/>
</dbReference>
<evidence type="ECO:0000313" key="8">
    <source>
        <dbReference type="EMBL" id="AYO32237.1"/>
    </source>
</evidence>
<name>A0A3G2RC17_9FIRM</name>
<dbReference type="Pfam" id="PF04542">
    <property type="entry name" value="Sigma70_r2"/>
    <property type="match status" value="1"/>
</dbReference>
<dbReference type="NCBIfam" id="TIGR02937">
    <property type="entry name" value="sigma70-ECF"/>
    <property type="match status" value="1"/>
</dbReference>
<evidence type="ECO:0000256" key="5">
    <source>
        <dbReference type="RuleBase" id="RU362124"/>
    </source>
</evidence>
<keyword evidence="4 5" id="KW-0804">Transcription</keyword>
<accession>A0A3G2RC17</accession>
<dbReference type="PANTHER" id="PTHR30385">
    <property type="entry name" value="SIGMA FACTOR F FLAGELLAR"/>
    <property type="match status" value="1"/>
</dbReference>
<dbReference type="GO" id="GO:0016987">
    <property type="term" value="F:sigma factor activity"/>
    <property type="evidence" value="ECO:0007669"/>
    <property type="project" value="UniProtKB-KW"/>
</dbReference>
<evidence type="ECO:0000259" key="7">
    <source>
        <dbReference type="PROSITE" id="PS00716"/>
    </source>
</evidence>
<sequence length="245" mass="28612">MEALRADRLWADYNDTKDKKIKEQLVESYIPLIKHIVNRMAISLPSYIDSEDLISYGIFGLLQAIERYDASKGVKFETYAYARIKGSIIDELRKLDWIPQNIRKKAKLLQKAYAELEQSLGRTVKDEDICNYLNLSNDELQNLYNEIAFTTVLSFDDLLFTEDYMRESVRPDIMAEKKEVKRLLGQAINRLPYQEKLVITLYYYEGLTLKEISKVLELSQGRISQLHTKAILRLRGSLSRKRAIF</sequence>
<gene>
    <name evidence="8" type="ORF">D2962_07510</name>
</gene>
<dbReference type="Gene3D" id="1.20.140.160">
    <property type="match status" value="1"/>
</dbReference>
<dbReference type="InterPro" id="IPR007627">
    <property type="entry name" value="RNA_pol_sigma70_r2"/>
</dbReference>
<organism evidence="8 9">
    <name type="scientific">Biomaibacter acetigenes</name>
    <dbReference type="NCBI Taxonomy" id="2316383"/>
    <lineage>
        <taxon>Bacteria</taxon>
        <taxon>Bacillati</taxon>
        <taxon>Bacillota</taxon>
        <taxon>Clostridia</taxon>
        <taxon>Thermosediminibacterales</taxon>
        <taxon>Tepidanaerobacteraceae</taxon>
        <taxon>Biomaibacter</taxon>
    </lineage>
</organism>
<dbReference type="NCBIfam" id="TIGR02479">
    <property type="entry name" value="FliA_WhiG"/>
    <property type="match status" value="1"/>
</dbReference>
<keyword evidence="3 5" id="KW-0238">DNA-binding</keyword>
<dbReference type="GO" id="GO:0006352">
    <property type="term" value="P:DNA-templated transcription initiation"/>
    <property type="evidence" value="ECO:0007669"/>
    <property type="project" value="InterPro"/>
</dbReference>
<protein>
    <recommendedName>
        <fullName evidence="5">RNA polymerase sigma factor</fullName>
    </recommendedName>
</protein>